<evidence type="ECO:0000313" key="2">
    <source>
        <dbReference type="Proteomes" id="UP000318065"/>
    </source>
</evidence>
<protein>
    <submittedName>
        <fullName evidence="1">Uncharacterized protein</fullName>
    </submittedName>
</protein>
<proteinExistence type="predicted"/>
<organism evidence="1 2">
    <name type="scientific">Rubrobacter xylanophilus</name>
    <dbReference type="NCBI Taxonomy" id="49319"/>
    <lineage>
        <taxon>Bacteria</taxon>
        <taxon>Bacillati</taxon>
        <taxon>Actinomycetota</taxon>
        <taxon>Rubrobacteria</taxon>
        <taxon>Rubrobacterales</taxon>
        <taxon>Rubrobacteraceae</taxon>
        <taxon>Rubrobacter</taxon>
    </lineage>
</organism>
<dbReference type="AlphaFoldDB" id="A0A510HFI7"/>
<reference evidence="1" key="1">
    <citation type="journal article" date="2019" name="Microbiol. Resour. Announc.">
        <title>Complete Genome Sequence of Rubrobacter xylanophilus Strain AA3-22, Isolated from Arima Onsen in Japan.</title>
        <authorList>
            <person name="Tomariguchi N."/>
            <person name="Miyazaki K."/>
        </authorList>
    </citation>
    <scope>NUCLEOTIDE SEQUENCE [LARGE SCALE GENOMIC DNA]</scope>
    <source>
        <strain evidence="1">AA3-22</strain>
    </source>
</reference>
<sequence>MHMVELADRTAEAARKIRSLDDFEARLERAAGRVDELTGRPEAALVIYEAALMKSGRPREEIRRLVDRFRETFADEEEPLTIPRVSALMKVEGDEWFFGEKELRVLTGQLLGQFQHRVAQYNYLDERTVLRRWADSYDTRLFIRRRILDTEPVVGVTGAFDLELMQYLRVIAGGDTLVPTEGVARGLELLGFDRPSDGYETLAAAEQLALHLELPAPVVGEMLEELAREGGEGSLSGE</sequence>
<dbReference type="EMBL" id="AP019791">
    <property type="protein sequence ID" value="BBL78704.1"/>
    <property type="molecule type" value="Genomic_DNA"/>
</dbReference>
<dbReference type="Proteomes" id="UP000318065">
    <property type="component" value="Chromosome"/>
</dbReference>
<evidence type="ECO:0000313" key="1">
    <source>
        <dbReference type="EMBL" id="BBL78704.1"/>
    </source>
</evidence>
<gene>
    <name evidence="1" type="ORF">RxyAA322_05580</name>
</gene>
<keyword evidence="2" id="KW-1185">Reference proteome</keyword>
<accession>A0A510HFI7</accession>
<name>A0A510HFI7_9ACTN</name>